<keyword evidence="6 9" id="KW-0812">Transmembrane</keyword>
<gene>
    <name evidence="11" type="ORF">SAMN05216289_102190</name>
</gene>
<evidence type="ECO:0000256" key="5">
    <source>
        <dbReference type="ARBA" id="ARBA00022519"/>
    </source>
</evidence>
<accession>A0A1I4VLC4</accession>
<dbReference type="PANTHER" id="PTHR30413">
    <property type="entry name" value="INNER MEMBRANE TRANSPORT PERMEASE"/>
    <property type="match status" value="1"/>
</dbReference>
<comment type="similarity">
    <text evidence="2 9">Belongs to the ABC-2 integral membrane protein family.</text>
</comment>
<keyword evidence="5" id="KW-0997">Cell inner membrane</keyword>
<dbReference type="GO" id="GO:0140359">
    <property type="term" value="F:ABC-type transporter activity"/>
    <property type="evidence" value="ECO:0007669"/>
    <property type="project" value="InterPro"/>
</dbReference>
<evidence type="ECO:0000256" key="9">
    <source>
        <dbReference type="RuleBase" id="RU361157"/>
    </source>
</evidence>
<dbReference type="InterPro" id="IPR047817">
    <property type="entry name" value="ABC2_TM_bact-type"/>
</dbReference>
<dbReference type="InterPro" id="IPR000412">
    <property type="entry name" value="ABC_2_transport"/>
</dbReference>
<keyword evidence="3 9" id="KW-0813">Transport</keyword>
<feature type="transmembrane region" description="Helical" evidence="9">
    <location>
        <begin position="28"/>
        <end position="50"/>
    </location>
</feature>
<evidence type="ECO:0000256" key="1">
    <source>
        <dbReference type="ARBA" id="ARBA00004429"/>
    </source>
</evidence>
<comment type="subcellular location">
    <subcellularLocation>
        <location evidence="1 9">Cell inner membrane</location>
        <topology evidence="1 9">Multi-pass membrane protein</topology>
    </subcellularLocation>
</comment>
<evidence type="ECO:0000256" key="2">
    <source>
        <dbReference type="ARBA" id="ARBA00007783"/>
    </source>
</evidence>
<reference evidence="11 12" key="1">
    <citation type="submission" date="2016-10" db="EMBL/GenBank/DDBJ databases">
        <authorList>
            <person name="de Groot N.N."/>
        </authorList>
    </citation>
    <scope>NUCLEOTIDE SEQUENCE [LARGE SCALE GENOMIC DNA]</scope>
    <source>
        <strain evidence="11 12">CGMCC 1.7659</strain>
    </source>
</reference>
<feature type="transmembrane region" description="Helical" evidence="9">
    <location>
        <begin position="131"/>
        <end position="154"/>
    </location>
</feature>
<evidence type="ECO:0000256" key="6">
    <source>
        <dbReference type="ARBA" id="ARBA00022692"/>
    </source>
</evidence>
<dbReference type="Pfam" id="PF01061">
    <property type="entry name" value="ABC2_membrane"/>
    <property type="match status" value="1"/>
</dbReference>
<organism evidence="11 12">
    <name type="scientific">Dokdonella immobilis</name>
    <dbReference type="NCBI Taxonomy" id="578942"/>
    <lineage>
        <taxon>Bacteria</taxon>
        <taxon>Pseudomonadati</taxon>
        <taxon>Pseudomonadota</taxon>
        <taxon>Gammaproteobacteria</taxon>
        <taxon>Lysobacterales</taxon>
        <taxon>Rhodanobacteraceae</taxon>
        <taxon>Dokdonella</taxon>
    </lineage>
</organism>
<evidence type="ECO:0000256" key="3">
    <source>
        <dbReference type="ARBA" id="ARBA00022448"/>
    </source>
</evidence>
<keyword evidence="8 9" id="KW-0472">Membrane</keyword>
<dbReference type="STRING" id="578942.SAMN05216289_102190"/>
<feature type="transmembrane region" description="Helical" evidence="9">
    <location>
        <begin position="222"/>
        <end position="241"/>
    </location>
</feature>
<feature type="transmembrane region" description="Helical" evidence="9">
    <location>
        <begin position="96"/>
        <end position="125"/>
    </location>
</feature>
<sequence>MPQHLFELILFSTYAELRAERSRSYLGLIWWIAEPAMMMAAFWLVFDVILKTGGPGYLPFLLVGLTVWQWMKSCITHGGHAIWTNLGLIRQARLPVLVFPFVQMLADTIKFLFIFALLLVILWVIGYPPSLSYLALPIVFAVTLLFAAGVGFLVAAVVPLIPDLRFVIEQVLTVVMFLSGVVFALDSVPSPLREVIALNPVATLLDATRGILMHAQWPDWPALLKVCIISAIVFAIGIGVVRQLAPRYPKLAV</sequence>
<proteinExistence type="inferred from homology"/>
<dbReference type="PANTHER" id="PTHR30413:SF8">
    <property type="entry name" value="TRANSPORT PERMEASE PROTEIN"/>
    <property type="match status" value="1"/>
</dbReference>
<evidence type="ECO:0000256" key="8">
    <source>
        <dbReference type="ARBA" id="ARBA00023136"/>
    </source>
</evidence>
<dbReference type="AlphaFoldDB" id="A0A1I4VLC4"/>
<protein>
    <recommendedName>
        <fullName evidence="9">Transport permease protein</fullName>
    </recommendedName>
</protein>
<evidence type="ECO:0000256" key="7">
    <source>
        <dbReference type="ARBA" id="ARBA00022989"/>
    </source>
</evidence>
<dbReference type="GO" id="GO:0043190">
    <property type="term" value="C:ATP-binding cassette (ABC) transporter complex"/>
    <property type="evidence" value="ECO:0007669"/>
    <property type="project" value="InterPro"/>
</dbReference>
<keyword evidence="7 9" id="KW-1133">Transmembrane helix</keyword>
<dbReference type="RefSeq" id="WP_175497872.1">
    <property type="nucleotide sequence ID" value="NZ_FOVF01000002.1"/>
</dbReference>
<evidence type="ECO:0000256" key="4">
    <source>
        <dbReference type="ARBA" id="ARBA00022475"/>
    </source>
</evidence>
<feature type="transmembrane region" description="Helical" evidence="9">
    <location>
        <begin position="166"/>
        <end position="185"/>
    </location>
</feature>
<dbReference type="Proteomes" id="UP000198575">
    <property type="component" value="Unassembled WGS sequence"/>
</dbReference>
<dbReference type="PRINTS" id="PR00164">
    <property type="entry name" value="ABC2TRNSPORT"/>
</dbReference>
<dbReference type="GO" id="GO:0015920">
    <property type="term" value="P:lipopolysaccharide transport"/>
    <property type="evidence" value="ECO:0007669"/>
    <property type="project" value="TreeGrafter"/>
</dbReference>
<comment type="caution">
    <text evidence="9">Lacks conserved residue(s) required for the propagation of feature annotation.</text>
</comment>
<dbReference type="PIRSF" id="PIRSF006648">
    <property type="entry name" value="DrrB"/>
    <property type="match status" value="1"/>
</dbReference>
<dbReference type="EMBL" id="FOVF01000002">
    <property type="protein sequence ID" value="SFN01776.1"/>
    <property type="molecule type" value="Genomic_DNA"/>
</dbReference>
<name>A0A1I4VLC4_9GAMM</name>
<dbReference type="InterPro" id="IPR013525">
    <property type="entry name" value="ABC2_TM"/>
</dbReference>
<evidence type="ECO:0000313" key="11">
    <source>
        <dbReference type="EMBL" id="SFN01776.1"/>
    </source>
</evidence>
<evidence type="ECO:0000259" key="10">
    <source>
        <dbReference type="PROSITE" id="PS51012"/>
    </source>
</evidence>
<keyword evidence="12" id="KW-1185">Reference proteome</keyword>
<dbReference type="PROSITE" id="PS51012">
    <property type="entry name" value="ABC_TM2"/>
    <property type="match status" value="1"/>
</dbReference>
<keyword evidence="4 9" id="KW-1003">Cell membrane</keyword>
<evidence type="ECO:0000313" key="12">
    <source>
        <dbReference type="Proteomes" id="UP000198575"/>
    </source>
</evidence>
<feature type="domain" description="ABC transmembrane type-2" evidence="10">
    <location>
        <begin position="26"/>
        <end position="244"/>
    </location>
</feature>